<organism evidence="1 2">
    <name type="scientific">Linnemannia gamsii</name>
    <dbReference type="NCBI Taxonomy" id="64522"/>
    <lineage>
        <taxon>Eukaryota</taxon>
        <taxon>Fungi</taxon>
        <taxon>Fungi incertae sedis</taxon>
        <taxon>Mucoromycota</taxon>
        <taxon>Mortierellomycotina</taxon>
        <taxon>Mortierellomycetes</taxon>
        <taxon>Mortierellales</taxon>
        <taxon>Mortierellaceae</taxon>
        <taxon>Linnemannia</taxon>
    </lineage>
</organism>
<protein>
    <submittedName>
        <fullName evidence="1">Uncharacterized protein</fullName>
    </submittedName>
</protein>
<reference evidence="1" key="1">
    <citation type="journal article" date="2020" name="Fungal Divers.">
        <title>Resolving the Mortierellaceae phylogeny through synthesis of multi-gene phylogenetics and phylogenomics.</title>
        <authorList>
            <person name="Vandepol N."/>
            <person name="Liber J."/>
            <person name="Desiro A."/>
            <person name="Na H."/>
            <person name="Kennedy M."/>
            <person name="Barry K."/>
            <person name="Grigoriev I.V."/>
            <person name="Miller A.N."/>
            <person name="O'Donnell K."/>
            <person name="Stajich J.E."/>
            <person name="Bonito G."/>
        </authorList>
    </citation>
    <scope>NUCLEOTIDE SEQUENCE</scope>
    <source>
        <strain evidence="1">NVP60</strain>
    </source>
</reference>
<feature type="non-terminal residue" evidence="1">
    <location>
        <position position="1"/>
    </location>
</feature>
<name>A0A9P6QS77_9FUNG</name>
<dbReference type="AlphaFoldDB" id="A0A9P6QS77"/>
<keyword evidence="2" id="KW-1185">Reference proteome</keyword>
<accession>A0A9P6QS77</accession>
<dbReference type="Proteomes" id="UP000823405">
    <property type="component" value="Unassembled WGS sequence"/>
</dbReference>
<dbReference type="EMBL" id="JAAAIN010002532">
    <property type="protein sequence ID" value="KAG0292248.1"/>
    <property type="molecule type" value="Genomic_DNA"/>
</dbReference>
<proteinExistence type="predicted"/>
<evidence type="ECO:0000313" key="2">
    <source>
        <dbReference type="Proteomes" id="UP000823405"/>
    </source>
</evidence>
<gene>
    <name evidence="1" type="ORF">BGZ97_005649</name>
</gene>
<comment type="caution">
    <text evidence="1">The sequence shown here is derived from an EMBL/GenBank/DDBJ whole genome shotgun (WGS) entry which is preliminary data.</text>
</comment>
<evidence type="ECO:0000313" key="1">
    <source>
        <dbReference type="EMBL" id="KAG0292248.1"/>
    </source>
</evidence>
<dbReference type="OrthoDB" id="2423602at2759"/>
<sequence>DIKMPKASCQPSTLTWTIRNIGSSKPQESFKLEVRNSYIGRITFRSLRNGRTIPSGDNRFSVNHGSYTNIEPLTLTYQGARYTFSRYSSARIMGGTSGDDSYTKEYEYWACLK</sequence>